<dbReference type="Gene3D" id="2.60.40.10">
    <property type="entry name" value="Immunoglobulins"/>
    <property type="match status" value="1"/>
</dbReference>
<dbReference type="PANTHER" id="PTHR10665">
    <property type="entry name" value="RECOMBINING BINDING PROTEIN SUPPRESSOR OF HAIRLESS"/>
    <property type="match status" value="1"/>
</dbReference>
<dbReference type="InterPro" id="IPR036358">
    <property type="entry name" value="BTD_sf"/>
</dbReference>
<reference evidence="3" key="1">
    <citation type="journal article" date="2020" name="Cell">
        <title>Large-Scale Comparative Analyses of Tick Genomes Elucidate Their Genetic Diversity and Vector Capacities.</title>
        <authorList>
            <consortium name="Tick Genome and Microbiome Consortium (TIGMIC)"/>
            <person name="Jia N."/>
            <person name="Wang J."/>
            <person name="Shi W."/>
            <person name="Du L."/>
            <person name="Sun Y."/>
            <person name="Zhan W."/>
            <person name="Jiang J.F."/>
            <person name="Wang Q."/>
            <person name="Zhang B."/>
            <person name="Ji P."/>
            <person name="Bell-Sakyi L."/>
            <person name="Cui X.M."/>
            <person name="Yuan T.T."/>
            <person name="Jiang B.G."/>
            <person name="Yang W.F."/>
            <person name="Lam T.T."/>
            <person name="Chang Q.C."/>
            <person name="Ding S.J."/>
            <person name="Wang X.J."/>
            <person name="Zhu J.G."/>
            <person name="Ruan X.D."/>
            <person name="Zhao L."/>
            <person name="Wei J.T."/>
            <person name="Ye R.Z."/>
            <person name="Que T.C."/>
            <person name="Du C.H."/>
            <person name="Zhou Y.H."/>
            <person name="Cheng J.X."/>
            <person name="Dai P.F."/>
            <person name="Guo W.B."/>
            <person name="Han X.H."/>
            <person name="Huang E.J."/>
            <person name="Li L.F."/>
            <person name="Wei W."/>
            <person name="Gao Y.C."/>
            <person name="Liu J.Z."/>
            <person name="Shao H.Z."/>
            <person name="Wang X."/>
            <person name="Wang C.C."/>
            <person name="Yang T.C."/>
            <person name="Huo Q.B."/>
            <person name="Li W."/>
            <person name="Chen H.Y."/>
            <person name="Chen S.E."/>
            <person name="Zhou L.G."/>
            <person name="Ni X.B."/>
            <person name="Tian J.H."/>
            <person name="Sheng Y."/>
            <person name="Liu T."/>
            <person name="Pan Y.S."/>
            <person name="Xia L.Y."/>
            <person name="Li J."/>
            <person name="Zhao F."/>
            <person name="Cao W.C."/>
        </authorList>
    </citation>
    <scope>NUCLEOTIDE SEQUENCE</scope>
    <source>
        <strain evidence="3">Rmic-2018</strain>
    </source>
</reference>
<dbReference type="Pfam" id="PF09270">
    <property type="entry name" value="BTD"/>
    <property type="match status" value="1"/>
</dbReference>
<keyword evidence="4" id="KW-1185">Reference proteome</keyword>
<dbReference type="AlphaFoldDB" id="A0A9J6CYL5"/>
<sequence>MAGDDDYGHDSALLMELGGHQPVGMSSPTMRYHKRGNAFSDQEPSTLLGLVARDSGSPVVPKGLPHLHRQVPRAQLPPSPIVSAVAAETMGGVERRPMRDGYIHYGSTVMLVCSVTGMTLPQLIIRKVDKQNVFLDADEPVLQLRKCALYLKDSERMYLCLSQEKIIQFQVTPCCTYINKEIINDSALWTIISTDKAEYTFCEGAGPVGGPVTPVLVVNSLHLNGGGNEAMLQISGENFTANLRWMRQLTQAPVFLVRSDGVIYATGHTFTYMPEPGSRRWGASPYPALMHEVLRPTKARTQQLGPEDHGITAQDYEYATSPYPPSQGMS</sequence>
<dbReference type="GO" id="GO:0001228">
    <property type="term" value="F:DNA-binding transcription activator activity, RNA polymerase II-specific"/>
    <property type="evidence" value="ECO:0007669"/>
    <property type="project" value="InterPro"/>
</dbReference>
<dbReference type="Gene3D" id="2.80.10.50">
    <property type="match status" value="1"/>
</dbReference>
<reference evidence="3" key="2">
    <citation type="submission" date="2021-09" db="EMBL/GenBank/DDBJ databases">
        <authorList>
            <person name="Jia N."/>
            <person name="Wang J."/>
            <person name="Shi W."/>
            <person name="Du L."/>
            <person name="Sun Y."/>
            <person name="Zhan W."/>
            <person name="Jiang J."/>
            <person name="Wang Q."/>
            <person name="Zhang B."/>
            <person name="Ji P."/>
            <person name="Sakyi L.B."/>
            <person name="Cui X."/>
            <person name="Yuan T."/>
            <person name="Jiang B."/>
            <person name="Yang W."/>
            <person name="Lam T.T.-Y."/>
            <person name="Chang Q."/>
            <person name="Ding S."/>
            <person name="Wang X."/>
            <person name="Zhu J."/>
            <person name="Ruan X."/>
            <person name="Zhao L."/>
            <person name="Wei J."/>
            <person name="Que T."/>
            <person name="Du C."/>
            <person name="Cheng J."/>
            <person name="Dai P."/>
            <person name="Han X."/>
            <person name="Huang E."/>
            <person name="Gao Y."/>
            <person name="Liu J."/>
            <person name="Shao H."/>
            <person name="Ye R."/>
            <person name="Li L."/>
            <person name="Wei W."/>
            <person name="Wang X."/>
            <person name="Wang C."/>
            <person name="Huo Q."/>
            <person name="Li W."/>
            <person name="Guo W."/>
            <person name="Chen H."/>
            <person name="Chen S."/>
            <person name="Zhou L."/>
            <person name="Zhou L."/>
            <person name="Ni X."/>
            <person name="Tian J."/>
            <person name="Zhou Y."/>
            <person name="Sheng Y."/>
            <person name="Liu T."/>
            <person name="Pan Y."/>
            <person name="Xia L."/>
            <person name="Li J."/>
            <person name="Zhao F."/>
            <person name="Cao W."/>
        </authorList>
    </citation>
    <scope>NUCLEOTIDE SEQUENCE</scope>
    <source>
        <strain evidence="3">Rmic-2018</strain>
        <tissue evidence="3">Larvae</tissue>
    </source>
</reference>
<evidence type="ECO:0000259" key="2">
    <source>
        <dbReference type="SMART" id="SM01268"/>
    </source>
</evidence>
<evidence type="ECO:0000313" key="3">
    <source>
        <dbReference type="EMBL" id="KAH7958026.1"/>
    </source>
</evidence>
<dbReference type="Proteomes" id="UP000821866">
    <property type="component" value="Unassembled WGS sequence"/>
</dbReference>
<gene>
    <name evidence="3" type="ORF">HPB51_027987</name>
</gene>
<feature type="region of interest" description="Disordered" evidence="1">
    <location>
        <begin position="301"/>
        <end position="330"/>
    </location>
</feature>
<dbReference type="InterPro" id="IPR015350">
    <property type="entry name" value="Beta-trefoil_DNA-bd_dom"/>
</dbReference>
<dbReference type="SMART" id="SM01268">
    <property type="entry name" value="BTD"/>
    <property type="match status" value="1"/>
</dbReference>
<evidence type="ECO:0000313" key="4">
    <source>
        <dbReference type="Proteomes" id="UP000821866"/>
    </source>
</evidence>
<comment type="caution">
    <text evidence="3">The sequence shown here is derived from an EMBL/GenBank/DDBJ whole genome shotgun (WGS) entry which is preliminary data.</text>
</comment>
<dbReference type="VEuPathDB" id="VectorBase:LOC119162995"/>
<dbReference type="InterPro" id="IPR014756">
    <property type="entry name" value="Ig_E-set"/>
</dbReference>
<dbReference type="SUPFAM" id="SSF81296">
    <property type="entry name" value="E set domains"/>
    <property type="match status" value="1"/>
</dbReference>
<feature type="domain" description="Beta-trefoil DNA-binding" evidence="2">
    <location>
        <begin position="31"/>
        <end position="189"/>
    </location>
</feature>
<proteinExistence type="predicted"/>
<dbReference type="SUPFAM" id="SSF110217">
    <property type="entry name" value="DNA-binding protein LAG-1 (CSL)"/>
    <property type="match status" value="1"/>
</dbReference>
<protein>
    <recommendedName>
        <fullName evidence="2">Beta-trefoil DNA-binding domain-containing protein</fullName>
    </recommendedName>
</protein>
<dbReference type="InterPro" id="IPR040159">
    <property type="entry name" value="CLS_fam"/>
</dbReference>
<name>A0A9J6CYL5_RHIMP</name>
<dbReference type="InterPro" id="IPR013783">
    <property type="entry name" value="Ig-like_fold"/>
</dbReference>
<dbReference type="EMBL" id="JABSTU010004613">
    <property type="protein sequence ID" value="KAH7958026.1"/>
    <property type="molecule type" value="Genomic_DNA"/>
</dbReference>
<evidence type="ECO:0000256" key="1">
    <source>
        <dbReference type="SAM" id="MobiDB-lite"/>
    </source>
</evidence>
<organism evidence="3 4">
    <name type="scientific">Rhipicephalus microplus</name>
    <name type="common">Cattle tick</name>
    <name type="synonym">Boophilus microplus</name>
    <dbReference type="NCBI Taxonomy" id="6941"/>
    <lineage>
        <taxon>Eukaryota</taxon>
        <taxon>Metazoa</taxon>
        <taxon>Ecdysozoa</taxon>
        <taxon>Arthropoda</taxon>
        <taxon>Chelicerata</taxon>
        <taxon>Arachnida</taxon>
        <taxon>Acari</taxon>
        <taxon>Parasitiformes</taxon>
        <taxon>Ixodida</taxon>
        <taxon>Ixodoidea</taxon>
        <taxon>Ixodidae</taxon>
        <taxon>Rhipicephalinae</taxon>
        <taxon>Rhipicephalus</taxon>
        <taxon>Boophilus</taxon>
    </lineage>
</organism>
<dbReference type="GO" id="GO:0000978">
    <property type="term" value="F:RNA polymerase II cis-regulatory region sequence-specific DNA binding"/>
    <property type="evidence" value="ECO:0007669"/>
    <property type="project" value="InterPro"/>
</dbReference>
<accession>A0A9J6CYL5</accession>